<evidence type="ECO:0000256" key="2">
    <source>
        <dbReference type="ARBA" id="ARBA00022448"/>
    </source>
</evidence>
<accession>A0A2S7MZL4</accession>
<dbReference type="AlphaFoldDB" id="A0A2S7MZL4"/>
<sequence>MLDFSLVVDYLPFMIEATWVTLKISILSTAVGLVLGLVIALLKISTISVFVHIANFYLWIIRGTPMLVQLFLIYYGLPQIGIELTPMAAAVVALGINSAAYIAEIYRGGIMSISKGQIEAAESLGMGYLLRMRKIILPQALRVSVPSLGNQAIMMLKDSSLASLVTVSELLMVSQRYAASNYAFIEFYVVAAAFYLLLTTVFTFILNRVEKRMSVGEV</sequence>
<dbReference type="Gene3D" id="1.10.3720.10">
    <property type="entry name" value="MetI-like"/>
    <property type="match status" value="1"/>
</dbReference>
<dbReference type="PANTHER" id="PTHR30614">
    <property type="entry name" value="MEMBRANE COMPONENT OF AMINO ACID ABC TRANSPORTER"/>
    <property type="match status" value="1"/>
</dbReference>
<keyword evidence="11" id="KW-1185">Reference proteome</keyword>
<organism evidence="10 11">
    <name type="scientific">Pradoshia eiseniae</name>
    <dbReference type="NCBI Taxonomy" id="2064768"/>
    <lineage>
        <taxon>Bacteria</taxon>
        <taxon>Bacillati</taxon>
        <taxon>Bacillota</taxon>
        <taxon>Bacilli</taxon>
        <taxon>Bacillales</taxon>
        <taxon>Bacillaceae</taxon>
        <taxon>Pradoshia</taxon>
    </lineage>
</organism>
<dbReference type="SUPFAM" id="SSF161098">
    <property type="entry name" value="MetI-like"/>
    <property type="match status" value="1"/>
</dbReference>
<comment type="caution">
    <text evidence="10">The sequence shown here is derived from an EMBL/GenBank/DDBJ whole genome shotgun (WGS) entry which is preliminary data.</text>
</comment>
<keyword evidence="5" id="KW-0029">Amino-acid transport</keyword>
<feature type="transmembrane region" description="Helical" evidence="8">
    <location>
        <begin position="56"/>
        <end position="75"/>
    </location>
</feature>
<dbReference type="GO" id="GO:0006865">
    <property type="term" value="P:amino acid transport"/>
    <property type="evidence" value="ECO:0007669"/>
    <property type="project" value="UniProtKB-KW"/>
</dbReference>
<feature type="transmembrane region" description="Helical" evidence="8">
    <location>
        <begin position="20"/>
        <end position="44"/>
    </location>
</feature>
<keyword evidence="4 8" id="KW-0812">Transmembrane</keyword>
<name>A0A2S7MZL4_9BACI</name>
<dbReference type="GO" id="GO:0043190">
    <property type="term" value="C:ATP-binding cassette (ABC) transporter complex"/>
    <property type="evidence" value="ECO:0007669"/>
    <property type="project" value="InterPro"/>
</dbReference>
<comment type="similarity">
    <text evidence="8">Belongs to the binding-protein-dependent transport system permease family.</text>
</comment>
<keyword evidence="7 8" id="KW-0472">Membrane</keyword>
<dbReference type="NCBIfam" id="TIGR01726">
    <property type="entry name" value="HEQRo_perm_3TM"/>
    <property type="match status" value="1"/>
</dbReference>
<evidence type="ECO:0000313" key="11">
    <source>
        <dbReference type="Proteomes" id="UP000239663"/>
    </source>
</evidence>
<proteinExistence type="inferred from homology"/>
<dbReference type="PROSITE" id="PS50928">
    <property type="entry name" value="ABC_TM1"/>
    <property type="match status" value="1"/>
</dbReference>
<evidence type="ECO:0000259" key="9">
    <source>
        <dbReference type="PROSITE" id="PS50928"/>
    </source>
</evidence>
<evidence type="ECO:0000313" key="10">
    <source>
        <dbReference type="EMBL" id="PQD95271.1"/>
    </source>
</evidence>
<dbReference type="InterPro" id="IPR000515">
    <property type="entry name" value="MetI-like"/>
</dbReference>
<dbReference type="InterPro" id="IPR043429">
    <property type="entry name" value="ArtM/GltK/GlnP/TcyL/YhdX-like"/>
</dbReference>
<evidence type="ECO:0000256" key="8">
    <source>
        <dbReference type="RuleBase" id="RU363032"/>
    </source>
</evidence>
<dbReference type="InterPro" id="IPR035906">
    <property type="entry name" value="MetI-like_sf"/>
</dbReference>
<dbReference type="Pfam" id="PF00528">
    <property type="entry name" value="BPD_transp_1"/>
    <property type="match status" value="1"/>
</dbReference>
<keyword evidence="2 8" id="KW-0813">Transport</keyword>
<dbReference type="GO" id="GO:0022857">
    <property type="term" value="F:transmembrane transporter activity"/>
    <property type="evidence" value="ECO:0007669"/>
    <property type="project" value="InterPro"/>
</dbReference>
<protein>
    <submittedName>
        <fullName evidence="10">ABC transporter permease</fullName>
    </submittedName>
</protein>
<dbReference type="CDD" id="cd06261">
    <property type="entry name" value="TM_PBP2"/>
    <property type="match status" value="1"/>
</dbReference>
<dbReference type="EMBL" id="PKOZ01000005">
    <property type="protein sequence ID" value="PQD95271.1"/>
    <property type="molecule type" value="Genomic_DNA"/>
</dbReference>
<keyword evidence="6 8" id="KW-1133">Transmembrane helix</keyword>
<keyword evidence="3" id="KW-1003">Cell membrane</keyword>
<evidence type="ECO:0000256" key="6">
    <source>
        <dbReference type="ARBA" id="ARBA00022989"/>
    </source>
</evidence>
<dbReference type="InterPro" id="IPR010065">
    <property type="entry name" value="AA_ABC_transptr_permease_3TM"/>
</dbReference>
<dbReference type="Proteomes" id="UP000239663">
    <property type="component" value="Unassembled WGS sequence"/>
</dbReference>
<evidence type="ECO:0000256" key="4">
    <source>
        <dbReference type="ARBA" id="ARBA00022692"/>
    </source>
</evidence>
<dbReference type="FunFam" id="1.10.3720.10:FF:000033">
    <property type="entry name" value="Polar amino acid ABC transporter permease"/>
    <property type="match status" value="1"/>
</dbReference>
<feature type="transmembrane region" description="Helical" evidence="8">
    <location>
        <begin position="185"/>
        <end position="206"/>
    </location>
</feature>
<dbReference type="PANTHER" id="PTHR30614:SF0">
    <property type="entry name" value="L-CYSTINE TRANSPORT SYSTEM PERMEASE PROTEIN TCYL"/>
    <property type="match status" value="1"/>
</dbReference>
<comment type="subcellular location">
    <subcellularLocation>
        <location evidence="1 8">Cell membrane</location>
        <topology evidence="1 8">Multi-pass membrane protein</topology>
    </subcellularLocation>
</comment>
<dbReference type="OrthoDB" id="9805999at2"/>
<evidence type="ECO:0000256" key="3">
    <source>
        <dbReference type="ARBA" id="ARBA00022475"/>
    </source>
</evidence>
<reference evidence="10 11" key="1">
    <citation type="submission" date="2017-12" db="EMBL/GenBank/DDBJ databases">
        <title>Taxonomic description and draft genome of Pradoshia cofamensis Gen. nov., sp. nov., a thermotolerant bacillale isolated from anterior gut of earthworm Eisenia fetida.</title>
        <authorList>
            <person name="Saha T."/>
            <person name="Chakraborty R."/>
        </authorList>
    </citation>
    <scope>NUCLEOTIDE SEQUENCE [LARGE SCALE GENOMIC DNA]</scope>
    <source>
        <strain evidence="10 11">EAG3</strain>
    </source>
</reference>
<evidence type="ECO:0000256" key="7">
    <source>
        <dbReference type="ARBA" id="ARBA00023136"/>
    </source>
</evidence>
<dbReference type="RefSeq" id="WP_104849530.1">
    <property type="nucleotide sequence ID" value="NZ_PKOZ01000005.1"/>
</dbReference>
<evidence type="ECO:0000256" key="5">
    <source>
        <dbReference type="ARBA" id="ARBA00022970"/>
    </source>
</evidence>
<gene>
    <name evidence="10" type="ORF">CYL18_10875</name>
</gene>
<feature type="domain" description="ABC transmembrane type-1" evidence="9">
    <location>
        <begin position="18"/>
        <end position="206"/>
    </location>
</feature>
<evidence type="ECO:0000256" key="1">
    <source>
        <dbReference type="ARBA" id="ARBA00004651"/>
    </source>
</evidence>
<feature type="transmembrane region" description="Helical" evidence="8">
    <location>
        <begin position="87"/>
        <end position="106"/>
    </location>
</feature>